<comment type="caution">
    <text evidence="2">The sequence shown here is derived from an EMBL/GenBank/DDBJ whole genome shotgun (WGS) entry which is preliminary data.</text>
</comment>
<evidence type="ECO:0000313" key="6">
    <source>
        <dbReference type="Proteomes" id="UP000441208"/>
    </source>
</evidence>
<proteinExistence type="predicted"/>
<feature type="compositionally biased region" description="Polar residues" evidence="1">
    <location>
        <begin position="1"/>
        <end position="15"/>
    </location>
</feature>
<dbReference type="EMBL" id="QXFZ01004266">
    <property type="protein sequence ID" value="KAE9064984.1"/>
    <property type="molecule type" value="Genomic_DNA"/>
</dbReference>
<reference evidence="2 7" key="1">
    <citation type="submission" date="2018-09" db="EMBL/GenBank/DDBJ databases">
        <title>Genomic investigation of the strawberry pathogen Phytophthora fragariae indicates pathogenicity is determined by transcriptional variation in three key races.</title>
        <authorList>
            <person name="Adams T.M."/>
            <person name="Armitage A.D."/>
            <person name="Sobczyk M.K."/>
            <person name="Bates H.J."/>
            <person name="Dunwell J.M."/>
            <person name="Nellist C.F."/>
            <person name="Harrison R.J."/>
        </authorList>
    </citation>
    <scope>NUCLEOTIDE SEQUENCE [LARGE SCALE GENOMIC DNA]</scope>
    <source>
        <strain evidence="4 5">NOV-5</strain>
        <strain evidence="3 6">NOV-71</strain>
        <strain evidence="2 7">SCRP245</strain>
    </source>
</reference>
<dbReference type="EMBL" id="QXGA01004481">
    <property type="protein sequence ID" value="KAE9073042.1"/>
    <property type="molecule type" value="Genomic_DNA"/>
</dbReference>
<feature type="region of interest" description="Disordered" evidence="1">
    <location>
        <begin position="1"/>
        <end position="32"/>
    </location>
</feature>
<feature type="non-terminal residue" evidence="2">
    <location>
        <position position="40"/>
    </location>
</feature>
<evidence type="ECO:0000256" key="1">
    <source>
        <dbReference type="SAM" id="MobiDB-lite"/>
    </source>
</evidence>
<evidence type="ECO:0000313" key="3">
    <source>
        <dbReference type="EMBL" id="KAE9064984.1"/>
    </source>
</evidence>
<accession>A0A6A3HA52</accession>
<evidence type="ECO:0000313" key="5">
    <source>
        <dbReference type="Proteomes" id="UP000440732"/>
    </source>
</evidence>
<gene>
    <name evidence="4" type="ORF">PF006_g28803</name>
    <name evidence="3" type="ORF">PF007_g28999</name>
    <name evidence="2" type="ORF">PF011_g28094</name>
</gene>
<dbReference type="AlphaFoldDB" id="A0A6A3HA52"/>
<evidence type="ECO:0000313" key="7">
    <source>
        <dbReference type="Proteomes" id="UP000460718"/>
    </source>
</evidence>
<name>A0A6A3HA52_9STRA</name>
<organism evidence="2 7">
    <name type="scientific">Phytophthora fragariae</name>
    <dbReference type="NCBI Taxonomy" id="53985"/>
    <lineage>
        <taxon>Eukaryota</taxon>
        <taxon>Sar</taxon>
        <taxon>Stramenopiles</taxon>
        <taxon>Oomycota</taxon>
        <taxon>Peronosporomycetes</taxon>
        <taxon>Peronosporales</taxon>
        <taxon>Peronosporaceae</taxon>
        <taxon>Phytophthora</taxon>
    </lineage>
</organism>
<dbReference type="Proteomes" id="UP000441208">
    <property type="component" value="Unassembled WGS sequence"/>
</dbReference>
<dbReference type="Proteomes" id="UP000440732">
    <property type="component" value="Unassembled WGS sequence"/>
</dbReference>
<sequence>MSNASDGNTTATTVAATPLFGSSKPPKYDEEGGFDLYKAM</sequence>
<evidence type="ECO:0000313" key="4">
    <source>
        <dbReference type="EMBL" id="KAE9073042.1"/>
    </source>
</evidence>
<dbReference type="Proteomes" id="UP000460718">
    <property type="component" value="Unassembled WGS sequence"/>
</dbReference>
<evidence type="ECO:0000313" key="2">
    <source>
        <dbReference type="EMBL" id="KAE8965992.1"/>
    </source>
</evidence>
<protein>
    <submittedName>
        <fullName evidence="2">Uncharacterized protein</fullName>
    </submittedName>
</protein>
<dbReference type="EMBL" id="QXFW01004369">
    <property type="protein sequence ID" value="KAE8965992.1"/>
    <property type="molecule type" value="Genomic_DNA"/>
</dbReference>